<dbReference type="GO" id="GO:0005886">
    <property type="term" value="C:plasma membrane"/>
    <property type="evidence" value="ECO:0007669"/>
    <property type="project" value="UniProtKB-SubCell"/>
</dbReference>
<protein>
    <submittedName>
        <fullName evidence="9">Magnesium transport protein CorA</fullName>
    </submittedName>
</protein>
<dbReference type="RefSeq" id="WP_134485151.1">
    <property type="nucleotide sequence ID" value="NZ_LR216287.1"/>
</dbReference>
<dbReference type="InterPro" id="IPR045863">
    <property type="entry name" value="CorA_TM1_TM2"/>
</dbReference>
<keyword evidence="5 8" id="KW-0812">Transmembrane</keyword>
<name>A0A484IDF6_9ARCH</name>
<dbReference type="Pfam" id="PF01544">
    <property type="entry name" value="CorA"/>
    <property type="match status" value="1"/>
</dbReference>
<reference evidence="9 10" key="1">
    <citation type="submission" date="2019-02" db="EMBL/GenBank/DDBJ databases">
        <authorList>
            <person name="Lehtovirta-Morley E L."/>
        </authorList>
    </citation>
    <scope>NUCLEOTIDE SEQUENCE [LARGE SCALE GENOMIC DNA]</scope>
    <source>
        <strain evidence="9">NFRAN1</strain>
    </source>
</reference>
<dbReference type="KEGG" id="nfn:NFRAN_2818"/>
<evidence type="ECO:0000313" key="10">
    <source>
        <dbReference type="Proteomes" id="UP000294299"/>
    </source>
</evidence>
<accession>A0A484IDF6</accession>
<dbReference type="Gene3D" id="3.30.460.20">
    <property type="entry name" value="CorA soluble domain-like"/>
    <property type="match status" value="1"/>
</dbReference>
<keyword evidence="10" id="KW-1185">Reference proteome</keyword>
<evidence type="ECO:0000256" key="1">
    <source>
        <dbReference type="ARBA" id="ARBA00004651"/>
    </source>
</evidence>
<dbReference type="InterPro" id="IPR045861">
    <property type="entry name" value="CorA_cytoplasmic_dom"/>
</dbReference>
<dbReference type="GO" id="GO:0015087">
    <property type="term" value="F:cobalt ion transmembrane transporter activity"/>
    <property type="evidence" value="ECO:0007669"/>
    <property type="project" value="TreeGrafter"/>
</dbReference>
<organism evidence="9 10">
    <name type="scientific">Candidatus Nitrosocosmicus franklandianus</name>
    <dbReference type="NCBI Taxonomy" id="1798806"/>
    <lineage>
        <taxon>Archaea</taxon>
        <taxon>Nitrososphaerota</taxon>
        <taxon>Nitrososphaeria</taxon>
        <taxon>Nitrososphaerales</taxon>
        <taxon>Nitrososphaeraceae</taxon>
        <taxon>Candidatus Nitrosocosmicus</taxon>
    </lineage>
</organism>
<dbReference type="CDD" id="cd12822">
    <property type="entry name" value="TmCorA-like"/>
    <property type="match status" value="1"/>
</dbReference>
<evidence type="ECO:0000256" key="6">
    <source>
        <dbReference type="ARBA" id="ARBA00022989"/>
    </source>
</evidence>
<dbReference type="AlphaFoldDB" id="A0A484IDF6"/>
<dbReference type="PANTHER" id="PTHR46494">
    <property type="entry name" value="CORA FAMILY METAL ION TRANSPORTER (EUROFUNG)"/>
    <property type="match status" value="1"/>
</dbReference>
<dbReference type="Gene3D" id="1.20.58.340">
    <property type="entry name" value="Magnesium transport protein CorA, transmembrane region"/>
    <property type="match status" value="2"/>
</dbReference>
<dbReference type="EMBL" id="LR216287">
    <property type="protein sequence ID" value="VFJ15141.1"/>
    <property type="molecule type" value="Genomic_DNA"/>
</dbReference>
<keyword evidence="4" id="KW-1003">Cell membrane</keyword>
<dbReference type="SUPFAM" id="SSF143865">
    <property type="entry name" value="CorA soluble domain-like"/>
    <property type="match status" value="1"/>
</dbReference>
<keyword evidence="6 8" id="KW-1133">Transmembrane helix</keyword>
<dbReference type="Proteomes" id="UP000294299">
    <property type="component" value="Chromosome NFRAN"/>
</dbReference>
<keyword evidence="7 8" id="KW-0472">Membrane</keyword>
<evidence type="ECO:0000256" key="8">
    <source>
        <dbReference type="SAM" id="Phobius"/>
    </source>
</evidence>
<dbReference type="PANTHER" id="PTHR46494:SF1">
    <property type="entry name" value="CORA FAMILY METAL ION TRANSPORTER (EUROFUNG)"/>
    <property type="match status" value="1"/>
</dbReference>
<evidence type="ECO:0000256" key="3">
    <source>
        <dbReference type="ARBA" id="ARBA00022448"/>
    </source>
</evidence>
<evidence type="ECO:0000256" key="5">
    <source>
        <dbReference type="ARBA" id="ARBA00022692"/>
    </source>
</evidence>
<feature type="transmembrane region" description="Helical" evidence="8">
    <location>
        <begin position="299"/>
        <end position="318"/>
    </location>
</feature>
<dbReference type="InterPro" id="IPR002523">
    <property type="entry name" value="MgTranspt_CorA/ZnTranspt_ZntB"/>
</dbReference>
<dbReference type="GO" id="GO:0015095">
    <property type="term" value="F:magnesium ion transmembrane transporter activity"/>
    <property type="evidence" value="ECO:0007669"/>
    <property type="project" value="TreeGrafter"/>
</dbReference>
<dbReference type="OrthoDB" id="28779at2157"/>
<gene>
    <name evidence="9" type="primary">corA</name>
    <name evidence="9" type="ORF">NFRAN_2818</name>
</gene>
<sequence length="328" mass="37696">MALPNQMHGLKPVVNKGLEWIYIGQPTREKLDALSKRYPLHELNIEDCLSKNQLPKIDRYDDHVFIILQFPTTQKEKTSPKFSQLSLFIGRDFLISVHQGDLKPLSELYQACSTDNEKDKQNIMGNSPGYLLHTILDALVDDLLHLLMKVIGNLDDIEDAVFDDKVAVAKEISILRREITTLRRIVVPLKRIMLELISRDVRKFSTNVEEEDLISYFNDINDHVSKVLEALDESKETIEIYKDTDHMLSSEKTNKILSFLTILFTLSIPVTVVGTFYGMNIIIPGSVNFSYNLYDFMPLILTLSFSIGSIIIMLYYFNKLGWMNNLTK</sequence>
<dbReference type="GO" id="GO:0050897">
    <property type="term" value="F:cobalt ion binding"/>
    <property type="evidence" value="ECO:0007669"/>
    <property type="project" value="TreeGrafter"/>
</dbReference>
<evidence type="ECO:0000256" key="7">
    <source>
        <dbReference type="ARBA" id="ARBA00023136"/>
    </source>
</evidence>
<evidence type="ECO:0000313" key="9">
    <source>
        <dbReference type="EMBL" id="VFJ15141.1"/>
    </source>
</evidence>
<proteinExistence type="inferred from homology"/>
<feature type="transmembrane region" description="Helical" evidence="8">
    <location>
        <begin position="256"/>
        <end position="279"/>
    </location>
</feature>
<dbReference type="GeneID" id="39421954"/>
<evidence type="ECO:0000256" key="4">
    <source>
        <dbReference type="ARBA" id="ARBA00022475"/>
    </source>
</evidence>
<keyword evidence="3" id="KW-0813">Transport</keyword>
<comment type="subcellular location">
    <subcellularLocation>
        <location evidence="1">Cell membrane</location>
        <topology evidence="1">Multi-pass membrane protein</topology>
    </subcellularLocation>
</comment>
<evidence type="ECO:0000256" key="2">
    <source>
        <dbReference type="ARBA" id="ARBA00009765"/>
    </source>
</evidence>
<dbReference type="SUPFAM" id="SSF144083">
    <property type="entry name" value="Magnesium transport protein CorA, transmembrane region"/>
    <property type="match status" value="1"/>
</dbReference>
<comment type="similarity">
    <text evidence="2">Belongs to the CorA metal ion transporter (MIT) (TC 1.A.35) family.</text>
</comment>
<dbReference type="GO" id="GO:0000287">
    <property type="term" value="F:magnesium ion binding"/>
    <property type="evidence" value="ECO:0007669"/>
    <property type="project" value="TreeGrafter"/>
</dbReference>